<gene>
    <name evidence="2" type="ORF">BBK14_32050</name>
</gene>
<evidence type="ECO:0000256" key="1">
    <source>
        <dbReference type="SAM" id="MobiDB-lite"/>
    </source>
</evidence>
<comment type="caution">
    <text evidence="2">The sequence shown here is derived from an EMBL/GenBank/DDBJ whole genome shotgun (WGS) entry which is preliminary data.</text>
</comment>
<feature type="region of interest" description="Disordered" evidence="1">
    <location>
        <begin position="82"/>
        <end position="103"/>
    </location>
</feature>
<evidence type="ECO:0000313" key="2">
    <source>
        <dbReference type="EMBL" id="OHV41979.1"/>
    </source>
</evidence>
<organism evidence="2 3">
    <name type="scientific">Parafrankia soli</name>
    <dbReference type="NCBI Taxonomy" id="2599596"/>
    <lineage>
        <taxon>Bacteria</taxon>
        <taxon>Bacillati</taxon>
        <taxon>Actinomycetota</taxon>
        <taxon>Actinomycetes</taxon>
        <taxon>Frankiales</taxon>
        <taxon>Frankiaceae</taxon>
        <taxon>Parafrankia</taxon>
    </lineage>
</organism>
<reference evidence="3" key="1">
    <citation type="submission" date="2016-07" db="EMBL/GenBank/DDBJ databases">
        <title>Frankia sp. NRRL B-16219 Genome sequencing.</title>
        <authorList>
            <person name="Ghodhbane-Gtari F."/>
            <person name="Swanson E."/>
            <person name="Gueddou A."/>
            <person name="Louati M."/>
            <person name="Nouioui I."/>
            <person name="Hezbri K."/>
            <person name="Abebe-Akele F."/>
            <person name="Simpson S."/>
            <person name="Morris K."/>
            <person name="Thomas K."/>
            <person name="Gtari M."/>
            <person name="Tisa L.S."/>
        </authorList>
    </citation>
    <scope>NUCLEOTIDE SEQUENCE [LARGE SCALE GENOMIC DNA]</scope>
    <source>
        <strain evidence="3">NRRL B-16219</strain>
    </source>
</reference>
<dbReference type="Proteomes" id="UP000179769">
    <property type="component" value="Unassembled WGS sequence"/>
</dbReference>
<accession>A0A1S1R894</accession>
<keyword evidence="3" id="KW-1185">Reference proteome</keyword>
<evidence type="ECO:0000313" key="3">
    <source>
        <dbReference type="Proteomes" id="UP000179769"/>
    </source>
</evidence>
<protein>
    <submittedName>
        <fullName evidence="2">Uncharacterized protein</fullName>
    </submittedName>
</protein>
<dbReference type="AlphaFoldDB" id="A0A1S1R894"/>
<name>A0A1S1R894_9ACTN</name>
<dbReference type="EMBL" id="MAXA01000050">
    <property type="protein sequence ID" value="OHV41979.1"/>
    <property type="molecule type" value="Genomic_DNA"/>
</dbReference>
<sequence>MPAGGRPQARRVATPPYQLKAEFFRPLGHPTASGRWRAAGEELVPGVGLEVSDLFQQLGVAMGRISTGHPCYPGACGTAPKTLHRPGSPTIAGAGPSSLPPIM</sequence>
<proteinExistence type="predicted"/>